<evidence type="ECO:0000313" key="3">
    <source>
        <dbReference type="Proteomes" id="UP001206350"/>
    </source>
</evidence>
<organism evidence="2 3">
    <name type="scientific">Rodentibacter pneumotropicus</name>
    <dbReference type="NCBI Taxonomy" id="758"/>
    <lineage>
        <taxon>Bacteria</taxon>
        <taxon>Pseudomonadati</taxon>
        <taxon>Pseudomonadota</taxon>
        <taxon>Gammaproteobacteria</taxon>
        <taxon>Pasteurellales</taxon>
        <taxon>Pasteurellaceae</taxon>
        <taxon>Rodentibacter</taxon>
    </lineage>
</organism>
<evidence type="ECO:0008006" key="4">
    <source>
        <dbReference type="Google" id="ProtNLM"/>
    </source>
</evidence>
<keyword evidence="1" id="KW-0812">Transmembrane</keyword>
<comment type="caution">
    <text evidence="2">The sequence shown here is derived from an EMBL/GenBank/DDBJ whole genome shotgun (WGS) entry which is preliminary data.</text>
</comment>
<feature type="transmembrane region" description="Helical" evidence="1">
    <location>
        <begin position="106"/>
        <end position="131"/>
    </location>
</feature>
<feature type="transmembrane region" description="Helical" evidence="1">
    <location>
        <begin position="39"/>
        <end position="57"/>
    </location>
</feature>
<evidence type="ECO:0000313" key="2">
    <source>
        <dbReference type="EMBL" id="MCQ9120934.1"/>
    </source>
</evidence>
<dbReference type="AlphaFoldDB" id="A0AAW5LBA1"/>
<proteinExistence type="predicted"/>
<name>A0AAW5LBA1_9PAST</name>
<protein>
    <recommendedName>
        <fullName evidence="4">Transmembrane protein</fullName>
    </recommendedName>
</protein>
<keyword evidence="1" id="KW-0472">Membrane</keyword>
<dbReference type="RefSeq" id="WP_077664397.1">
    <property type="nucleotide sequence ID" value="NZ_JALJCU010000008.1"/>
</dbReference>
<dbReference type="Proteomes" id="UP001206350">
    <property type="component" value="Unassembled WGS sequence"/>
</dbReference>
<dbReference type="EMBL" id="JALJCU010000008">
    <property type="protein sequence ID" value="MCQ9120934.1"/>
    <property type="molecule type" value="Genomic_DNA"/>
</dbReference>
<feature type="transmembrane region" description="Helical" evidence="1">
    <location>
        <begin position="152"/>
        <end position="175"/>
    </location>
</feature>
<evidence type="ECO:0000256" key="1">
    <source>
        <dbReference type="SAM" id="Phobius"/>
    </source>
</evidence>
<feature type="transmembrane region" description="Helical" evidence="1">
    <location>
        <begin position="64"/>
        <end position="86"/>
    </location>
</feature>
<accession>A0AAW5LBA1</accession>
<keyword evidence="3" id="KW-1185">Reference proteome</keyword>
<feature type="transmembrane region" description="Helical" evidence="1">
    <location>
        <begin position="7"/>
        <end position="27"/>
    </location>
</feature>
<sequence>MKVNISYIAYKLWVFLFMPCWWLSILIDYFNESNYKPEPFLLVIAILLIIANYLTYIKNRIMYWLGYVLIFIFSGSVIGFLPNFITFNMRWIAVNLFSSYESLTTFTMYLGMIFLFSYFYFWAGLGSLFNTYTNFGFPTKNESGMKVKIPNLLQNPIIIGALIIGVAGVIGVAYYRYTDPYNQCQRALKERNPSANKIWVLQQCNKIISGKGNFY</sequence>
<reference evidence="2 3" key="1">
    <citation type="journal article" date="2022" name="Microbiol. Spectr.">
        <title>Microbiota of the Pregnant Mouse: Characterization of the Bacterial Communities in the Oral Cavity, Lung, Intestine, and Vagina through Culture and DNA Sequencing.</title>
        <authorList>
            <person name="Greenberg J.M."/>
            <person name="Romero R."/>
            <person name="Winters A.D."/>
            <person name="Galaz J."/>
            <person name="Garcia-Flores V."/>
            <person name="Arenas-Hernandez M."/>
            <person name="Panzer J."/>
            <person name="Shaffer Z."/>
            <person name="Kracht D.J."/>
            <person name="Gomez-Lopez N."/>
            <person name="Theis K.R."/>
        </authorList>
    </citation>
    <scope>NUCLEOTIDE SEQUENCE [LARGE SCALE GENOMIC DNA]</scope>
    <source>
        <strain evidence="2 3">MAC-C1-H1</strain>
    </source>
</reference>
<gene>
    <name evidence="2" type="ORF">MUU45_000752</name>
</gene>
<keyword evidence="1" id="KW-1133">Transmembrane helix</keyword>